<dbReference type="EMBL" id="LDTB01000025">
    <property type="protein sequence ID" value="KTT72622.1"/>
    <property type="molecule type" value="Genomic_DNA"/>
</dbReference>
<evidence type="ECO:0000256" key="1">
    <source>
        <dbReference type="SAM" id="MobiDB-lite"/>
    </source>
</evidence>
<dbReference type="PATRIC" id="fig|869719.3.peg.1374"/>
<dbReference type="InterPro" id="IPR038666">
    <property type="entry name" value="SSP1_head-tail_sf"/>
</dbReference>
<dbReference type="AlphaFoldDB" id="A0A147I3J0"/>
<gene>
    <name evidence="2" type="ORF">NS334_08485</name>
</gene>
<evidence type="ECO:0000313" key="3">
    <source>
        <dbReference type="Proteomes" id="UP000074310"/>
    </source>
</evidence>
<dbReference type="InterPro" id="IPR008767">
    <property type="entry name" value="Phage_SPP1_head-tail_adaptor"/>
</dbReference>
<reference evidence="2 3" key="1">
    <citation type="journal article" date="2016" name="Front. Microbiol.">
        <title>Genomic Resource of Rice Seed Associated Bacteria.</title>
        <authorList>
            <person name="Midha S."/>
            <person name="Bansal K."/>
            <person name="Sharma S."/>
            <person name="Kumar N."/>
            <person name="Patil P.P."/>
            <person name="Chaudhry V."/>
            <person name="Patil P.B."/>
        </authorList>
    </citation>
    <scope>NUCLEOTIDE SEQUENCE [LARGE SCALE GENOMIC DNA]</scope>
    <source>
        <strain evidence="2 3">NS334</strain>
    </source>
</reference>
<dbReference type="Gene3D" id="2.40.10.270">
    <property type="entry name" value="Bacteriophage SPP1 head-tail adaptor protein"/>
    <property type="match status" value="1"/>
</dbReference>
<proteinExistence type="predicted"/>
<evidence type="ECO:0000313" key="2">
    <source>
        <dbReference type="EMBL" id="KTT72622.1"/>
    </source>
</evidence>
<sequence>MTALSSTRLKHQVTLLAPDDIDNGRGGRKPNPATGGWKAYAKPWAEVIALRGDEAVRQSVERSAQLWRVEIRIRDDVTPSHRVRWGTIVMQVKAAAPNSAGDGLVMTCLSERTA</sequence>
<dbReference type="Proteomes" id="UP000074310">
    <property type="component" value="Unassembled WGS sequence"/>
</dbReference>
<dbReference type="Pfam" id="PF05521">
    <property type="entry name" value="Phage_HCP"/>
    <property type="match status" value="1"/>
</dbReference>
<protein>
    <recommendedName>
        <fullName evidence="4">Head-tail adaptor protein</fullName>
    </recommendedName>
</protein>
<comment type="caution">
    <text evidence="2">The sequence shown here is derived from an EMBL/GenBank/DDBJ whole genome shotgun (WGS) entry which is preliminary data.</text>
</comment>
<dbReference type="RefSeq" id="WP_058755540.1">
    <property type="nucleotide sequence ID" value="NZ_LDTB01000025.1"/>
</dbReference>
<feature type="region of interest" description="Disordered" evidence="1">
    <location>
        <begin position="17"/>
        <end position="37"/>
    </location>
</feature>
<accession>A0A147I3J0</accession>
<organism evidence="2 3">
    <name type="scientific">Sphingomonas endophytica</name>
    <dbReference type="NCBI Taxonomy" id="869719"/>
    <lineage>
        <taxon>Bacteria</taxon>
        <taxon>Pseudomonadati</taxon>
        <taxon>Pseudomonadota</taxon>
        <taxon>Alphaproteobacteria</taxon>
        <taxon>Sphingomonadales</taxon>
        <taxon>Sphingomonadaceae</taxon>
        <taxon>Sphingomonas</taxon>
    </lineage>
</organism>
<keyword evidence="3" id="KW-1185">Reference proteome</keyword>
<name>A0A147I3J0_9SPHN</name>
<evidence type="ECO:0008006" key="4">
    <source>
        <dbReference type="Google" id="ProtNLM"/>
    </source>
</evidence>
<dbReference type="OrthoDB" id="7570189at2"/>